<dbReference type="EMBL" id="JBHUFF010000013">
    <property type="protein sequence ID" value="MFD1799657.1"/>
    <property type="molecule type" value="Genomic_DNA"/>
</dbReference>
<evidence type="ECO:0000313" key="6">
    <source>
        <dbReference type="Proteomes" id="UP001597285"/>
    </source>
</evidence>
<sequence>MDLETLQVVLEMNTEKVQAGIDKILPSINNMMGKIERVTGKSMDQTEKNMDIDKGTANLTKQLEKMNSTLEKQMATMEKVTERATANTGKNMSKGFAKARTQVNKDVDAIVKDINAKMMQAKSQQEKLAFLKTQRQTATSVGDTSGVVRFDEQIANAQAAMTRYQTSAENLARSMRSEFAALPTQLDTITNAMAKNESQIESMRSRIKGLQVTYTDQLKPVGSFGSGFEDSGETKSSAKTAALIEKQTTAMNKLIAENDGLQQAYAQTEDRVKMLAPAVEKLNTKLGDTSSYSQAASNVDKVGKSVDSSKGKIGLFGSSFNKLSKNMSKNSKPMQKPFDAVNRTLHSFVRRLIIAGLAYKAFAGMASYMGKAVLSNEQFSKSLNEVKVNLATAFYPIYQAAMPALNALISWLAKATAYMASFIATLFGTTYSAAKKGANALNENIAAMGDTGANADKAKEKVKKFQNVLAGFDEINTLDFKTDKDDEKLAGPANGIDFGIADPGIPAWVNSFADKFKSVLKDLFAPIKAAWDKHGQKVMDAWKYALGEVGGLISSIGKSFMEVWKNGTGERFVGNLLILLADVLNIIGDIAKAFKDAWNDEGRGTALIQSIFDAFNEVLELLHQIAISFREAWNDGTGEAIAANILEIFTNIFNVIGNLASQFSKAWQEGNVGTSIMSGILGIINIILGTINKMTKATADWAKTLDFTPLLNSIDGLLKSIEPLTQNIGDGLAWFYENVLLPIAGFTITNVIPTFLDILSGAIDVVNSVLNALKPLGKWLFDKFLEPLAAWTGGVIVSVLEDISDGLTSVSDWIDEHQKTVEVMAIVIGSFALAWGLVTLAVGAWNIVAGIAAGVTSVLAGAIAFLTSPIGIVVAVIAGLIAAGVLLYKNWDEVSAWAKKSWTAVKDSVVNATSAAGKWVSEKWDGAKEKTSETWSSIKKSTKDSWANISDSVVKNAKSAGSWVSTKWGEMYSSTTSWFGKVGTKTKETWDGVSSKVTEKAKSAYDAASGKWKEMSENTSTRFGEISSAAKTKFSDLRDSVSNSATITKNNMSTAWSTMKSKTGEIMTSIKDTMSKGFSNVVDGAIGLPGKIAKGLKDGISAVKKAAGSLMDGLIGGIKKGVNGAIGGVNWVLGKLGSENKIAEWAPKAISYAKGTDGHPGGLALVNDAGGSNYSELITTPDGNSFIPKGRNVLLDLQKGSQVLDGDSTSKMMSNIPRYKNGTMGKLKQFGSSAWSKAKDITGDIWDYVSNPSKLIEAGIDKFTNLAKVAEPGLSMAKGAVSTVASGAMNMVKGLLAKGPAGTGGVNFSGLVKTSDFGYRTHPITGQRKLHAGVDYGGGQGIGHPIHAQTSGLVKQAGNSGSGYGTWVNMKQGVYDYIYGHLSKALVSKGDSVKAGQKIGLMGNTGASTGPHVHYEVRKNGTPIDPETSSAASSAAPAGSGVERWRSTIQRALSKNGLPTNDTYTNAWLRQVKSESGGNEKAIQGNIGDINNRTGDLAKGLLQTISATFNAYKHKGYGNIFNGYDNSLAAINYAKNRYGSSRMLNVIGHGHGYENGGLIRQEQMIRVGEGNNDEMIIPLTKPSRALELIAQSLDYMGMDFGDLTMPTALQPSYESFAFGGESFDGSGSGDKLESMADSMSNAVKKAITMVMSEKGNSNDDTGPIEVTMVVDSDTFGRIAIKSINKQTKKTGKPQIIM</sequence>
<feature type="coiled-coil region" evidence="1">
    <location>
        <begin position="244"/>
        <end position="271"/>
    </location>
</feature>
<dbReference type="PANTHER" id="PTHR21666">
    <property type="entry name" value="PEPTIDASE-RELATED"/>
    <property type="match status" value="1"/>
</dbReference>
<evidence type="ECO:0000256" key="2">
    <source>
        <dbReference type="SAM" id="MobiDB-lite"/>
    </source>
</evidence>
<dbReference type="InterPro" id="IPR023346">
    <property type="entry name" value="Lysozyme-like_dom_sf"/>
</dbReference>
<dbReference type="CDD" id="cd13402">
    <property type="entry name" value="LT_TF-like"/>
    <property type="match status" value="1"/>
</dbReference>
<evidence type="ECO:0000256" key="3">
    <source>
        <dbReference type="SAM" id="Phobius"/>
    </source>
</evidence>
<dbReference type="CDD" id="cd12797">
    <property type="entry name" value="M23_peptidase"/>
    <property type="match status" value="1"/>
</dbReference>
<gene>
    <name evidence="5" type="ORF">ACFSBK_07300</name>
</gene>
<dbReference type="Gene3D" id="1.20.120.20">
    <property type="entry name" value="Apolipoprotein"/>
    <property type="match status" value="1"/>
</dbReference>
<proteinExistence type="predicted"/>
<organism evidence="5 6">
    <name type="scientific">Carnobacterium antarcticum</name>
    <dbReference type="NCBI Taxonomy" id="2126436"/>
    <lineage>
        <taxon>Bacteria</taxon>
        <taxon>Bacillati</taxon>
        <taxon>Bacillota</taxon>
        <taxon>Bacilli</taxon>
        <taxon>Lactobacillales</taxon>
        <taxon>Carnobacteriaceae</taxon>
        <taxon>Carnobacterium</taxon>
    </lineage>
</organism>
<dbReference type="PANTHER" id="PTHR21666:SF270">
    <property type="entry name" value="MUREIN HYDROLASE ACTIVATOR ENVC"/>
    <property type="match status" value="1"/>
</dbReference>
<dbReference type="SUPFAM" id="SSF51261">
    <property type="entry name" value="Duplicated hybrid motif"/>
    <property type="match status" value="1"/>
</dbReference>
<comment type="caution">
    <text evidence="5">The sequence shown here is derived from an EMBL/GenBank/DDBJ whole genome shotgun (WGS) entry which is preliminary data.</text>
</comment>
<feature type="transmembrane region" description="Helical" evidence="3">
    <location>
        <begin position="821"/>
        <end position="838"/>
    </location>
</feature>
<keyword evidence="3" id="KW-0472">Membrane</keyword>
<dbReference type="InterPro" id="IPR016047">
    <property type="entry name" value="M23ase_b-sheet_dom"/>
</dbReference>
<dbReference type="InterPro" id="IPR011055">
    <property type="entry name" value="Dup_hybrid_motif"/>
</dbReference>
<keyword evidence="1" id="KW-0175">Coiled coil</keyword>
<keyword evidence="3" id="KW-0812">Transmembrane</keyword>
<keyword evidence="6" id="KW-1185">Reference proteome</keyword>
<feature type="transmembrane region" description="Helical" evidence="3">
    <location>
        <begin position="672"/>
        <end position="691"/>
    </location>
</feature>
<protein>
    <submittedName>
        <fullName evidence="5">Peptidoglycan DD-metalloendopeptidase family protein</fullName>
    </submittedName>
</protein>
<evidence type="ECO:0000313" key="5">
    <source>
        <dbReference type="EMBL" id="MFD1799657.1"/>
    </source>
</evidence>
<feature type="compositionally biased region" description="Low complexity" evidence="2">
    <location>
        <begin position="1429"/>
        <end position="1441"/>
    </location>
</feature>
<accession>A0ABW4NRX5</accession>
<dbReference type="Proteomes" id="UP001597285">
    <property type="component" value="Unassembled WGS sequence"/>
</dbReference>
<evidence type="ECO:0000259" key="4">
    <source>
        <dbReference type="Pfam" id="PF01551"/>
    </source>
</evidence>
<dbReference type="RefSeq" id="WP_058918170.1">
    <property type="nucleotide sequence ID" value="NZ_JBHSQC010000025.1"/>
</dbReference>
<evidence type="ECO:0000256" key="1">
    <source>
        <dbReference type="SAM" id="Coils"/>
    </source>
</evidence>
<dbReference type="InterPro" id="IPR050570">
    <property type="entry name" value="Cell_wall_metabolism_enzyme"/>
</dbReference>
<keyword evidence="3" id="KW-1133">Transmembrane helix</keyword>
<dbReference type="SUPFAM" id="SSF53955">
    <property type="entry name" value="Lysozyme-like"/>
    <property type="match status" value="1"/>
</dbReference>
<dbReference type="Gene3D" id="2.70.70.10">
    <property type="entry name" value="Glucose Permease (Domain IIA)"/>
    <property type="match status" value="1"/>
</dbReference>
<feature type="region of interest" description="Disordered" evidence="2">
    <location>
        <begin position="1420"/>
        <end position="1442"/>
    </location>
</feature>
<feature type="domain" description="M23ase beta-sheet core" evidence="4">
    <location>
        <begin position="1330"/>
        <end position="1426"/>
    </location>
</feature>
<name>A0ABW4NRX5_9LACT</name>
<reference evidence="6" key="1">
    <citation type="journal article" date="2019" name="Int. J. Syst. Evol. Microbiol.">
        <title>The Global Catalogue of Microorganisms (GCM) 10K type strain sequencing project: providing services to taxonomists for standard genome sequencing and annotation.</title>
        <authorList>
            <consortium name="The Broad Institute Genomics Platform"/>
            <consortium name="The Broad Institute Genome Sequencing Center for Infectious Disease"/>
            <person name="Wu L."/>
            <person name="Ma J."/>
        </authorList>
    </citation>
    <scope>NUCLEOTIDE SEQUENCE [LARGE SCALE GENOMIC DNA]</scope>
    <source>
        <strain evidence="6">KCTC 42143</strain>
    </source>
</reference>
<dbReference type="Pfam" id="PF01551">
    <property type="entry name" value="Peptidase_M23"/>
    <property type="match status" value="1"/>
</dbReference>